<comment type="caution">
    <text evidence="2">The sequence shown here is derived from an EMBL/GenBank/DDBJ whole genome shotgun (WGS) entry which is preliminary data.</text>
</comment>
<accession>A0AAV4PLU7</accession>
<dbReference type="AlphaFoldDB" id="A0AAV4PLU7"/>
<keyword evidence="3" id="KW-1185">Reference proteome</keyword>
<evidence type="ECO:0000256" key="1">
    <source>
        <dbReference type="SAM" id="MobiDB-lite"/>
    </source>
</evidence>
<sequence>MILVPPDQSDTCLESTATLFLNEWIIAGLKLPLQAQKLGEWLWSEWTTWKGPSPPHSSKGLSSLPPPETKWGRDKSWNVDKEQKSLAIRANHNHRLFPSLQLNSLHQFIQTYSICVPSVT</sequence>
<evidence type="ECO:0000313" key="2">
    <source>
        <dbReference type="EMBL" id="GIX97143.1"/>
    </source>
</evidence>
<reference evidence="2 3" key="1">
    <citation type="submission" date="2021-06" db="EMBL/GenBank/DDBJ databases">
        <title>Caerostris darwini draft genome.</title>
        <authorList>
            <person name="Kono N."/>
            <person name="Arakawa K."/>
        </authorList>
    </citation>
    <scope>NUCLEOTIDE SEQUENCE [LARGE SCALE GENOMIC DNA]</scope>
</reference>
<dbReference type="Proteomes" id="UP001054837">
    <property type="component" value="Unassembled WGS sequence"/>
</dbReference>
<evidence type="ECO:0000313" key="3">
    <source>
        <dbReference type="Proteomes" id="UP001054837"/>
    </source>
</evidence>
<protein>
    <submittedName>
        <fullName evidence="2">Uncharacterized protein</fullName>
    </submittedName>
</protein>
<proteinExistence type="predicted"/>
<gene>
    <name evidence="2" type="ORF">CDAR_284021</name>
</gene>
<feature type="region of interest" description="Disordered" evidence="1">
    <location>
        <begin position="51"/>
        <end position="74"/>
    </location>
</feature>
<dbReference type="EMBL" id="BPLQ01003005">
    <property type="protein sequence ID" value="GIX97143.1"/>
    <property type="molecule type" value="Genomic_DNA"/>
</dbReference>
<organism evidence="2 3">
    <name type="scientific">Caerostris darwini</name>
    <dbReference type="NCBI Taxonomy" id="1538125"/>
    <lineage>
        <taxon>Eukaryota</taxon>
        <taxon>Metazoa</taxon>
        <taxon>Ecdysozoa</taxon>
        <taxon>Arthropoda</taxon>
        <taxon>Chelicerata</taxon>
        <taxon>Arachnida</taxon>
        <taxon>Araneae</taxon>
        <taxon>Araneomorphae</taxon>
        <taxon>Entelegynae</taxon>
        <taxon>Araneoidea</taxon>
        <taxon>Araneidae</taxon>
        <taxon>Caerostris</taxon>
    </lineage>
</organism>
<name>A0AAV4PLU7_9ARAC</name>